<gene>
    <name evidence="3" type="ORF">L0M17_09990</name>
</gene>
<keyword evidence="4" id="KW-1185">Reference proteome</keyword>
<comment type="caution">
    <text evidence="3">The sequence shown here is derived from an EMBL/GenBank/DDBJ whole genome shotgun (WGS) entry which is preliminary data.</text>
</comment>
<keyword evidence="2" id="KW-0812">Transmembrane</keyword>
<keyword evidence="2" id="KW-0472">Membrane</keyword>
<feature type="region of interest" description="Disordered" evidence="1">
    <location>
        <begin position="34"/>
        <end position="64"/>
    </location>
</feature>
<dbReference type="EMBL" id="JAKZBV010000001">
    <property type="protein sequence ID" value="MCH6470303.1"/>
    <property type="molecule type" value="Genomic_DNA"/>
</dbReference>
<evidence type="ECO:0000256" key="2">
    <source>
        <dbReference type="SAM" id="Phobius"/>
    </source>
</evidence>
<protein>
    <recommendedName>
        <fullName evidence="5">DUF4398 domain-containing protein</fullName>
    </recommendedName>
</protein>
<accession>A0ABS9U0Z4</accession>
<reference evidence="3 4" key="1">
    <citation type="submission" date="2022-03" db="EMBL/GenBank/DDBJ databases">
        <title>Sinomonas sp. isolated from a soil.</title>
        <authorList>
            <person name="Han J."/>
            <person name="Kim D.-U."/>
        </authorList>
    </citation>
    <scope>NUCLEOTIDE SEQUENCE [LARGE SCALE GENOMIC DNA]</scope>
    <source>
        <strain evidence="3 4">5-5</strain>
    </source>
</reference>
<sequence length="256" mass="28164">MDSNGIILTVIAGIIGLLGLTAVSIDRRGSATVPFEDGPSALAGETPVRESTQDEPAEDREVQGERRRLVEAKDSAEKAYAQRVSAAELEFNAKMNRADVHLRAAEMFLEHAQEQGRRSSPEAVRGPEGTLTAWEPEIDFDREPFGMDDAAQELAAQEFVFSRPTRRAPAVNLANRLLEIPETRWIRRIRDARERLADAMLEHRFAVAAAEKVLANAKAQDDDVQSATAALEAFDARNDGRDNNCAEQGRRSDLAA</sequence>
<dbReference type="Proteomes" id="UP001202922">
    <property type="component" value="Unassembled WGS sequence"/>
</dbReference>
<evidence type="ECO:0008006" key="5">
    <source>
        <dbReference type="Google" id="ProtNLM"/>
    </source>
</evidence>
<name>A0ABS9U0Z4_9MICC</name>
<feature type="region of interest" description="Disordered" evidence="1">
    <location>
        <begin position="233"/>
        <end position="256"/>
    </location>
</feature>
<feature type="transmembrane region" description="Helical" evidence="2">
    <location>
        <begin position="6"/>
        <end position="25"/>
    </location>
</feature>
<evidence type="ECO:0000256" key="1">
    <source>
        <dbReference type="SAM" id="MobiDB-lite"/>
    </source>
</evidence>
<keyword evidence="2" id="KW-1133">Transmembrane helix</keyword>
<evidence type="ECO:0000313" key="3">
    <source>
        <dbReference type="EMBL" id="MCH6470303.1"/>
    </source>
</evidence>
<organism evidence="3 4">
    <name type="scientific">Sinomonas terrae</name>
    <dbReference type="NCBI Taxonomy" id="2908838"/>
    <lineage>
        <taxon>Bacteria</taxon>
        <taxon>Bacillati</taxon>
        <taxon>Actinomycetota</taxon>
        <taxon>Actinomycetes</taxon>
        <taxon>Micrococcales</taxon>
        <taxon>Micrococcaceae</taxon>
        <taxon>Sinomonas</taxon>
    </lineage>
</organism>
<evidence type="ECO:0000313" key="4">
    <source>
        <dbReference type="Proteomes" id="UP001202922"/>
    </source>
</evidence>
<feature type="compositionally biased region" description="Basic and acidic residues" evidence="1">
    <location>
        <begin position="234"/>
        <end position="256"/>
    </location>
</feature>
<dbReference type="RefSeq" id="WP_241053808.1">
    <property type="nucleotide sequence ID" value="NZ_JAKZBV010000001.1"/>
</dbReference>
<proteinExistence type="predicted"/>